<evidence type="ECO:0000256" key="7">
    <source>
        <dbReference type="ARBA" id="ARBA00022813"/>
    </source>
</evidence>
<dbReference type="PRINTS" id="PR00726">
    <property type="entry name" value="LEXASERPTASE"/>
</dbReference>
<proteinExistence type="inferred from homology"/>
<dbReference type="InterPro" id="IPR006197">
    <property type="entry name" value="Peptidase_S24_LexA"/>
</dbReference>
<dbReference type="GO" id="GO:0003677">
    <property type="term" value="F:DNA binding"/>
    <property type="evidence" value="ECO:0007669"/>
    <property type="project" value="UniProtKB-KW"/>
</dbReference>
<keyword evidence="3" id="KW-0678">Repressor</keyword>
<dbReference type="InterPro" id="IPR015927">
    <property type="entry name" value="Peptidase_S24_S26A/B/C"/>
</dbReference>
<dbReference type="GO" id="GO:0009432">
    <property type="term" value="P:SOS response"/>
    <property type="evidence" value="ECO:0007669"/>
    <property type="project" value="UniProtKB-KW"/>
</dbReference>
<evidence type="ECO:0000256" key="3">
    <source>
        <dbReference type="ARBA" id="ARBA00022491"/>
    </source>
</evidence>
<dbReference type="InterPro" id="IPR050077">
    <property type="entry name" value="LexA_repressor"/>
</dbReference>
<dbReference type="PANTHER" id="PTHR33516:SF2">
    <property type="entry name" value="LEXA REPRESSOR-RELATED"/>
    <property type="match status" value="1"/>
</dbReference>
<keyword evidence="8" id="KW-0805">Transcription regulation</keyword>
<dbReference type="SUPFAM" id="SSF46785">
    <property type="entry name" value="Winged helix' DNA-binding domain"/>
    <property type="match status" value="1"/>
</dbReference>
<dbReference type="GO" id="GO:0004252">
    <property type="term" value="F:serine-type endopeptidase activity"/>
    <property type="evidence" value="ECO:0007669"/>
    <property type="project" value="InterPro"/>
</dbReference>
<sequence length="223" mass="24207">ILPPDAAPKQESPMPKELTERQQAIFDFIAGIIRSRGAPPTIREIMEAFDINSTNGVRTTLAALEKKGHIRRHARLSRGIELVDQGKTTPAQYDTVEVPVLGRVAAGSPILATENIDSSVHVDRSLLPSSGEVFALSVQGDSMIEAGILDGDVVVARQQETADRGEIVVALIDDEATVKRFDPGPDAIRLLPENSSYEPIVVRPDEGIDFRIAGRVVGLMRRL</sequence>
<name>A0A382FYL6_9ZZZZ</name>
<evidence type="ECO:0000256" key="6">
    <source>
        <dbReference type="ARBA" id="ARBA00022801"/>
    </source>
</evidence>
<organism evidence="15">
    <name type="scientific">marine metagenome</name>
    <dbReference type="NCBI Taxonomy" id="408172"/>
    <lineage>
        <taxon>unclassified sequences</taxon>
        <taxon>metagenomes</taxon>
        <taxon>ecological metagenomes</taxon>
    </lineage>
</organism>
<dbReference type="PANTHER" id="PTHR33516">
    <property type="entry name" value="LEXA REPRESSOR"/>
    <property type="match status" value="1"/>
</dbReference>
<dbReference type="InterPro" id="IPR039418">
    <property type="entry name" value="LexA-like"/>
</dbReference>
<evidence type="ECO:0000256" key="4">
    <source>
        <dbReference type="ARBA" id="ARBA00022705"/>
    </source>
</evidence>
<reference evidence="15" key="1">
    <citation type="submission" date="2018-05" db="EMBL/GenBank/DDBJ databases">
        <authorList>
            <person name="Lanie J.A."/>
            <person name="Ng W.-L."/>
            <person name="Kazmierczak K.M."/>
            <person name="Andrzejewski T.M."/>
            <person name="Davidsen T.M."/>
            <person name="Wayne K.J."/>
            <person name="Tettelin H."/>
            <person name="Glass J.I."/>
            <person name="Rusch D."/>
            <person name="Podicherti R."/>
            <person name="Tsui H.-C.T."/>
            <person name="Winkler M.E."/>
        </authorList>
    </citation>
    <scope>NUCLEOTIDE SEQUENCE</scope>
</reference>
<dbReference type="Pfam" id="PF00717">
    <property type="entry name" value="Peptidase_S24"/>
    <property type="match status" value="1"/>
</dbReference>
<dbReference type="FunFam" id="1.10.10.10:FF:000009">
    <property type="entry name" value="LexA repressor"/>
    <property type="match status" value="1"/>
</dbReference>
<dbReference type="InterPro" id="IPR006200">
    <property type="entry name" value="LexA"/>
</dbReference>
<evidence type="ECO:0008006" key="16">
    <source>
        <dbReference type="Google" id="ProtNLM"/>
    </source>
</evidence>
<dbReference type="AlphaFoldDB" id="A0A382FYL6"/>
<dbReference type="GO" id="GO:0045892">
    <property type="term" value="P:negative regulation of DNA-templated transcription"/>
    <property type="evidence" value="ECO:0007669"/>
    <property type="project" value="InterPro"/>
</dbReference>
<evidence type="ECO:0000256" key="12">
    <source>
        <dbReference type="ARBA" id="ARBA00023236"/>
    </source>
</evidence>
<keyword evidence="10" id="KW-0804">Transcription</keyword>
<keyword evidence="7" id="KW-0068">Autocatalytic cleavage</keyword>
<dbReference type="NCBIfam" id="TIGR00498">
    <property type="entry name" value="lexA"/>
    <property type="match status" value="1"/>
</dbReference>
<evidence type="ECO:0000259" key="13">
    <source>
        <dbReference type="Pfam" id="PF00717"/>
    </source>
</evidence>
<dbReference type="InterPro" id="IPR036388">
    <property type="entry name" value="WH-like_DNA-bd_sf"/>
</dbReference>
<dbReference type="Gene3D" id="1.10.10.10">
    <property type="entry name" value="Winged helix-like DNA-binding domain superfamily/Winged helix DNA-binding domain"/>
    <property type="match status" value="1"/>
</dbReference>
<dbReference type="InterPro" id="IPR036390">
    <property type="entry name" value="WH_DNA-bd_sf"/>
</dbReference>
<gene>
    <name evidence="15" type="ORF">METZ01_LOCUS220563</name>
</gene>
<keyword evidence="9" id="KW-0238">DNA-binding</keyword>
<keyword evidence="5" id="KW-0227">DNA damage</keyword>
<dbReference type="GO" id="GO:0006508">
    <property type="term" value="P:proteolysis"/>
    <property type="evidence" value="ECO:0007669"/>
    <property type="project" value="InterPro"/>
</dbReference>
<evidence type="ECO:0000256" key="11">
    <source>
        <dbReference type="ARBA" id="ARBA00023204"/>
    </source>
</evidence>
<keyword evidence="12" id="KW-0742">SOS response</keyword>
<accession>A0A382FYL6</accession>
<comment type="similarity">
    <text evidence="1">Belongs to the peptidase S24 family.</text>
</comment>
<evidence type="ECO:0000256" key="5">
    <source>
        <dbReference type="ARBA" id="ARBA00022763"/>
    </source>
</evidence>
<dbReference type="Gene3D" id="2.10.109.10">
    <property type="entry name" value="Umud Fragment, subunit A"/>
    <property type="match status" value="1"/>
</dbReference>
<dbReference type="InterPro" id="IPR036286">
    <property type="entry name" value="LexA/Signal_pep-like_sf"/>
</dbReference>
<evidence type="ECO:0000256" key="10">
    <source>
        <dbReference type="ARBA" id="ARBA00023163"/>
    </source>
</evidence>
<evidence type="ECO:0000313" key="15">
    <source>
        <dbReference type="EMBL" id="SVB67709.1"/>
    </source>
</evidence>
<evidence type="ECO:0000259" key="14">
    <source>
        <dbReference type="Pfam" id="PF01726"/>
    </source>
</evidence>
<dbReference type="SUPFAM" id="SSF51306">
    <property type="entry name" value="LexA/Signal peptidase"/>
    <property type="match status" value="1"/>
</dbReference>
<dbReference type="CDD" id="cd06529">
    <property type="entry name" value="S24_LexA-like"/>
    <property type="match status" value="1"/>
</dbReference>
<evidence type="ECO:0000256" key="1">
    <source>
        <dbReference type="ARBA" id="ARBA00007484"/>
    </source>
</evidence>
<evidence type="ECO:0000256" key="9">
    <source>
        <dbReference type="ARBA" id="ARBA00023125"/>
    </source>
</evidence>
<keyword evidence="11" id="KW-0234">DNA repair</keyword>
<keyword evidence="4" id="KW-0235">DNA replication</keyword>
<dbReference type="FunFam" id="2.10.109.10:FF:000001">
    <property type="entry name" value="LexA repressor"/>
    <property type="match status" value="1"/>
</dbReference>
<comment type="subunit">
    <text evidence="2">Homodimer.</text>
</comment>
<feature type="domain" description="Peptidase S24/S26A/S26B/S26C" evidence="13">
    <location>
        <begin position="99"/>
        <end position="217"/>
    </location>
</feature>
<feature type="non-terminal residue" evidence="15">
    <location>
        <position position="1"/>
    </location>
</feature>
<keyword evidence="6" id="KW-0378">Hydrolase</keyword>
<feature type="domain" description="LexA repressor DNA-binding" evidence="14">
    <location>
        <begin position="16"/>
        <end position="79"/>
    </location>
</feature>
<dbReference type="GO" id="GO:0006260">
    <property type="term" value="P:DNA replication"/>
    <property type="evidence" value="ECO:0007669"/>
    <property type="project" value="UniProtKB-KW"/>
</dbReference>
<protein>
    <recommendedName>
        <fullName evidence="16">LexA repressor DNA-binding domain-containing protein</fullName>
    </recommendedName>
</protein>
<evidence type="ECO:0000256" key="8">
    <source>
        <dbReference type="ARBA" id="ARBA00023015"/>
    </source>
</evidence>
<dbReference type="EMBL" id="UINC01052408">
    <property type="protein sequence ID" value="SVB67709.1"/>
    <property type="molecule type" value="Genomic_DNA"/>
</dbReference>
<dbReference type="InterPro" id="IPR006199">
    <property type="entry name" value="LexA_DNA-bd_dom"/>
</dbReference>
<dbReference type="GO" id="GO:0006281">
    <property type="term" value="P:DNA repair"/>
    <property type="evidence" value="ECO:0007669"/>
    <property type="project" value="UniProtKB-KW"/>
</dbReference>
<dbReference type="Pfam" id="PF01726">
    <property type="entry name" value="LexA_DNA_bind"/>
    <property type="match status" value="1"/>
</dbReference>
<evidence type="ECO:0000256" key="2">
    <source>
        <dbReference type="ARBA" id="ARBA00011738"/>
    </source>
</evidence>
<dbReference type="HAMAP" id="MF_00015">
    <property type="entry name" value="LexA"/>
    <property type="match status" value="1"/>
</dbReference>